<dbReference type="HAMAP" id="MF_02019">
    <property type="entry name" value="MurF"/>
    <property type="match status" value="1"/>
</dbReference>
<dbReference type="InterPro" id="IPR013221">
    <property type="entry name" value="Mur_ligase_cen"/>
</dbReference>
<organism evidence="15 16">
    <name type="scientific">Sneathiella chinensis</name>
    <dbReference type="NCBI Taxonomy" id="349750"/>
    <lineage>
        <taxon>Bacteria</taxon>
        <taxon>Pseudomonadati</taxon>
        <taxon>Pseudomonadota</taxon>
        <taxon>Alphaproteobacteria</taxon>
        <taxon>Sneathiellales</taxon>
        <taxon>Sneathiellaceae</taxon>
        <taxon>Sneathiella</taxon>
    </lineage>
</organism>
<feature type="domain" description="Mur ligase central" evidence="14">
    <location>
        <begin position="111"/>
        <end position="300"/>
    </location>
</feature>
<evidence type="ECO:0000256" key="2">
    <source>
        <dbReference type="ARBA" id="ARBA00022598"/>
    </source>
</evidence>
<dbReference type="NCBIfam" id="TIGR01143">
    <property type="entry name" value="murF"/>
    <property type="match status" value="1"/>
</dbReference>
<keyword evidence="3 10" id="KW-0132">Cell division</keyword>
<evidence type="ECO:0000259" key="12">
    <source>
        <dbReference type="Pfam" id="PF01225"/>
    </source>
</evidence>
<evidence type="ECO:0000259" key="14">
    <source>
        <dbReference type="Pfam" id="PF08245"/>
    </source>
</evidence>
<dbReference type="Gene3D" id="3.40.1190.10">
    <property type="entry name" value="Mur-like, catalytic domain"/>
    <property type="match status" value="1"/>
</dbReference>
<evidence type="ECO:0000256" key="3">
    <source>
        <dbReference type="ARBA" id="ARBA00022618"/>
    </source>
</evidence>
<dbReference type="InterPro" id="IPR036615">
    <property type="entry name" value="Mur_ligase_C_dom_sf"/>
</dbReference>
<dbReference type="NCBIfam" id="NF010693">
    <property type="entry name" value="PRK14093.1"/>
    <property type="match status" value="1"/>
</dbReference>
<evidence type="ECO:0000256" key="5">
    <source>
        <dbReference type="ARBA" id="ARBA00022840"/>
    </source>
</evidence>
<dbReference type="SUPFAM" id="SSF63418">
    <property type="entry name" value="MurE/MurF N-terminal domain"/>
    <property type="match status" value="1"/>
</dbReference>
<comment type="caution">
    <text evidence="15">The sequence shown here is derived from an EMBL/GenBank/DDBJ whole genome shotgun (WGS) entry which is preliminary data.</text>
</comment>
<evidence type="ECO:0000256" key="7">
    <source>
        <dbReference type="ARBA" id="ARBA00022984"/>
    </source>
</evidence>
<keyword evidence="5 10" id="KW-0067">ATP-binding</keyword>
<evidence type="ECO:0000256" key="1">
    <source>
        <dbReference type="ARBA" id="ARBA00022490"/>
    </source>
</evidence>
<feature type="domain" description="Mur ligase N-terminal catalytic" evidence="12">
    <location>
        <begin position="28"/>
        <end position="99"/>
    </location>
</feature>
<dbReference type="SUPFAM" id="SSF53623">
    <property type="entry name" value="MurD-like peptide ligases, catalytic domain"/>
    <property type="match status" value="1"/>
</dbReference>
<evidence type="ECO:0000256" key="8">
    <source>
        <dbReference type="ARBA" id="ARBA00023306"/>
    </source>
</evidence>
<evidence type="ECO:0000256" key="6">
    <source>
        <dbReference type="ARBA" id="ARBA00022960"/>
    </source>
</evidence>
<comment type="function">
    <text evidence="10 11">Involved in cell wall formation. Catalyzes the final step in the synthesis of UDP-N-acetylmuramoyl-pentapeptide, the precursor of murein.</text>
</comment>
<evidence type="ECO:0000313" key="16">
    <source>
        <dbReference type="Proteomes" id="UP001161409"/>
    </source>
</evidence>
<comment type="pathway">
    <text evidence="10 11">Cell wall biogenesis; peptidoglycan biosynthesis.</text>
</comment>
<gene>
    <name evidence="10 15" type="primary">murF</name>
    <name evidence="15" type="ORF">GCM10007924_12210</name>
</gene>
<keyword evidence="7 10" id="KW-0573">Peptidoglycan synthesis</keyword>
<dbReference type="PANTHER" id="PTHR43024:SF1">
    <property type="entry name" value="UDP-N-ACETYLMURAMOYL-TRIPEPTIDE--D-ALANYL-D-ALANINE LIGASE"/>
    <property type="match status" value="1"/>
</dbReference>
<evidence type="ECO:0000313" key="15">
    <source>
        <dbReference type="EMBL" id="GLQ06000.1"/>
    </source>
</evidence>
<feature type="domain" description="Mur ligase C-terminal" evidence="13">
    <location>
        <begin position="327"/>
        <end position="450"/>
    </location>
</feature>
<reference evidence="15" key="2">
    <citation type="submission" date="2023-01" db="EMBL/GenBank/DDBJ databases">
        <title>Draft genome sequence of Sneathiella chinensis strain NBRC 103408.</title>
        <authorList>
            <person name="Sun Q."/>
            <person name="Mori K."/>
        </authorList>
    </citation>
    <scope>NUCLEOTIDE SEQUENCE</scope>
    <source>
        <strain evidence="15">NBRC 103408</strain>
    </source>
</reference>
<keyword evidence="2 10" id="KW-0436">Ligase</keyword>
<dbReference type="GO" id="GO:0016874">
    <property type="term" value="F:ligase activity"/>
    <property type="evidence" value="ECO:0007669"/>
    <property type="project" value="UniProtKB-KW"/>
</dbReference>
<keyword evidence="4 10" id="KW-0547">Nucleotide-binding</keyword>
<keyword evidence="1 10" id="KW-0963">Cytoplasm</keyword>
<keyword evidence="9 10" id="KW-0961">Cell wall biogenesis/degradation</keyword>
<keyword evidence="8 10" id="KW-0131">Cell cycle</keyword>
<evidence type="ECO:0000256" key="10">
    <source>
        <dbReference type="HAMAP-Rule" id="MF_02019"/>
    </source>
</evidence>
<keyword evidence="6 10" id="KW-0133">Cell shape</keyword>
<dbReference type="EC" id="6.3.2.10" evidence="10 11"/>
<dbReference type="Gene3D" id="3.90.190.20">
    <property type="entry name" value="Mur ligase, C-terminal domain"/>
    <property type="match status" value="1"/>
</dbReference>
<dbReference type="Gene3D" id="3.40.1390.10">
    <property type="entry name" value="MurE/MurF, N-terminal domain"/>
    <property type="match status" value="1"/>
</dbReference>
<name>A0ABQ5U1F4_9PROT</name>
<dbReference type="InterPro" id="IPR000713">
    <property type="entry name" value="Mur_ligase_N"/>
</dbReference>
<evidence type="ECO:0000259" key="13">
    <source>
        <dbReference type="Pfam" id="PF02875"/>
    </source>
</evidence>
<dbReference type="InterPro" id="IPR005863">
    <property type="entry name" value="UDP-N-AcMur_synth"/>
</dbReference>
<evidence type="ECO:0000256" key="4">
    <source>
        <dbReference type="ARBA" id="ARBA00022741"/>
    </source>
</evidence>
<dbReference type="SUPFAM" id="SSF53244">
    <property type="entry name" value="MurD-like peptide ligases, peptide-binding domain"/>
    <property type="match status" value="1"/>
</dbReference>
<keyword evidence="16" id="KW-1185">Reference proteome</keyword>
<comment type="catalytic activity">
    <reaction evidence="10 11">
        <text>D-alanyl-D-alanine + UDP-N-acetyl-alpha-D-muramoyl-L-alanyl-gamma-D-glutamyl-meso-2,6-diaminopimelate + ATP = UDP-N-acetyl-alpha-D-muramoyl-L-alanyl-gamma-D-glutamyl-meso-2,6-diaminopimeloyl-D-alanyl-D-alanine + ADP + phosphate + H(+)</text>
        <dbReference type="Rhea" id="RHEA:28374"/>
        <dbReference type="ChEBI" id="CHEBI:15378"/>
        <dbReference type="ChEBI" id="CHEBI:30616"/>
        <dbReference type="ChEBI" id="CHEBI:43474"/>
        <dbReference type="ChEBI" id="CHEBI:57822"/>
        <dbReference type="ChEBI" id="CHEBI:61386"/>
        <dbReference type="ChEBI" id="CHEBI:83905"/>
        <dbReference type="ChEBI" id="CHEBI:456216"/>
        <dbReference type="EC" id="6.3.2.10"/>
    </reaction>
</comment>
<comment type="subcellular location">
    <subcellularLocation>
        <location evidence="10 11">Cytoplasm</location>
    </subcellularLocation>
</comment>
<accession>A0ABQ5U1F4</accession>
<evidence type="ECO:0000256" key="9">
    <source>
        <dbReference type="ARBA" id="ARBA00023316"/>
    </source>
</evidence>
<reference evidence="15" key="1">
    <citation type="journal article" date="2014" name="Int. J. Syst. Evol. Microbiol.">
        <title>Complete genome of a new Firmicutes species belonging to the dominant human colonic microbiota ('Ruminococcus bicirculans') reveals two chromosomes and a selective capacity to utilize plant glucans.</title>
        <authorList>
            <consortium name="NISC Comparative Sequencing Program"/>
            <person name="Wegmann U."/>
            <person name="Louis P."/>
            <person name="Goesmann A."/>
            <person name="Henrissat B."/>
            <person name="Duncan S.H."/>
            <person name="Flint H.J."/>
        </authorList>
    </citation>
    <scope>NUCLEOTIDE SEQUENCE</scope>
    <source>
        <strain evidence="15">NBRC 103408</strain>
    </source>
</reference>
<comment type="similarity">
    <text evidence="10">Belongs to the MurCDEF family. MurF subfamily.</text>
</comment>
<dbReference type="InterPro" id="IPR051046">
    <property type="entry name" value="MurCDEF_CellWall_CoF430Synth"/>
</dbReference>
<dbReference type="PANTHER" id="PTHR43024">
    <property type="entry name" value="UDP-N-ACETYLMURAMOYL-TRIPEPTIDE--D-ALANYL-D-ALANINE LIGASE"/>
    <property type="match status" value="1"/>
</dbReference>
<dbReference type="Pfam" id="PF02875">
    <property type="entry name" value="Mur_ligase_C"/>
    <property type="match status" value="1"/>
</dbReference>
<proteinExistence type="inferred from homology"/>
<dbReference type="Pfam" id="PF01225">
    <property type="entry name" value="Mur_ligase"/>
    <property type="match status" value="1"/>
</dbReference>
<evidence type="ECO:0000256" key="11">
    <source>
        <dbReference type="RuleBase" id="RU004136"/>
    </source>
</evidence>
<dbReference type="Pfam" id="PF08245">
    <property type="entry name" value="Mur_ligase_M"/>
    <property type="match status" value="1"/>
</dbReference>
<sequence>MTDHPLWHAREIIEATGGTCAQSDWFATGVSIDSRTVQAGELFVAIAGPNFDGHAFAGRALEAGAAAVLVSHVPEGMPAGANVVLVDDPLKALERLGRAARDRCRGRIIAVTGSVGKTGTKEALAHILKEQGKTHYSIGSFNNHWGVPLSLSRMPRDTEFGIFELGMNHPGELGPLSRMVRPHVAIVTTVAAAHLEFFTSVEEIAEAKAEIFEGLVPDGMAIINGDNDHAPVLKRQAEAHKIANICTFGEAGDADFRLEKAALNPDSSDIVAVIGGHRLDFTLAVAGRHWVQNILAVLGAVQAVGTDLEKAADSLSRMVAPSGRGVRLDLNCKAGRYQVIDESYNASPVAMRAAFQVLGAMTPQGGGRKIAVLGDMREMGEQSPEIHAALANDISECGIDMVYACGPNMRYLANALPQGGTTVWAEQSEGLVQPLIGALHAGDLVLIKGSLGSKMKVVLEALVAQSAQVESERQGGGQ</sequence>
<dbReference type="InterPro" id="IPR035911">
    <property type="entry name" value="MurE/MurF_N"/>
</dbReference>
<dbReference type="Proteomes" id="UP001161409">
    <property type="component" value="Unassembled WGS sequence"/>
</dbReference>
<protein>
    <recommendedName>
        <fullName evidence="10 11">UDP-N-acetylmuramoyl-tripeptide--D-alanyl-D-alanine ligase</fullName>
        <ecNumber evidence="10 11">6.3.2.10</ecNumber>
    </recommendedName>
    <alternativeName>
        <fullName evidence="10">D-alanyl-D-alanine-adding enzyme</fullName>
    </alternativeName>
</protein>
<dbReference type="InterPro" id="IPR004101">
    <property type="entry name" value="Mur_ligase_C"/>
</dbReference>
<dbReference type="RefSeq" id="WP_169559953.1">
    <property type="nucleotide sequence ID" value="NZ_BSNF01000001.1"/>
</dbReference>
<dbReference type="InterPro" id="IPR036565">
    <property type="entry name" value="Mur-like_cat_sf"/>
</dbReference>
<comment type="caution">
    <text evidence="10">Lacks conserved residue(s) required for the propagation of feature annotation.</text>
</comment>
<dbReference type="EMBL" id="BSNF01000001">
    <property type="protein sequence ID" value="GLQ06000.1"/>
    <property type="molecule type" value="Genomic_DNA"/>
</dbReference>